<dbReference type="Pfam" id="PF08286">
    <property type="entry name" value="Spc24"/>
    <property type="match status" value="1"/>
</dbReference>
<dbReference type="Proteomes" id="UP000469452">
    <property type="component" value="Unassembled WGS sequence"/>
</dbReference>
<comment type="subcellular location">
    <subcellularLocation>
        <location evidence="1">Nucleus</location>
    </subcellularLocation>
    <subcellularLocation>
        <location evidence="1">Chromosome</location>
        <location evidence="1">Centromere</location>
        <location evidence="1">Kinetochore</location>
    </subcellularLocation>
</comment>
<comment type="similarity">
    <text evidence="1">Belongs to the SPC24 family.</text>
</comment>
<dbReference type="InterPro" id="IPR013252">
    <property type="entry name" value="Ndc80_Spc24"/>
</dbReference>
<sequence length="237" mass="27469">MLEGINRISLNFAFIQFKRAFMEDHEMGDDATPKLTWDEAKGLCEEVGAEFEKGLKDGERLFQLKATFNNRRVSLIDQQKSARQTVTGQSGDMVKEIQRIQQYEDERDNSAEMVRRIEELDRLKHELQHKLHELKEEQLVCEANIENLILQYDFAQQQYAEECTASGRDIPRLKQTIAVYASITGIKWDFSSEHIAGCIHAPEQQSLHTFELRAPHNDFAVANELWQLIDHAHRAVE</sequence>
<keyword evidence="1" id="KW-0539">Nucleus</keyword>
<dbReference type="EMBL" id="VJMI01012024">
    <property type="protein sequence ID" value="KAF0751186.1"/>
    <property type="molecule type" value="Genomic_DNA"/>
</dbReference>
<keyword evidence="1" id="KW-0498">Mitosis</keyword>
<organism evidence="3 4">
    <name type="scientific">Aphanomyces astaci</name>
    <name type="common">Crayfish plague agent</name>
    <dbReference type="NCBI Taxonomy" id="112090"/>
    <lineage>
        <taxon>Eukaryota</taxon>
        <taxon>Sar</taxon>
        <taxon>Stramenopiles</taxon>
        <taxon>Oomycota</taxon>
        <taxon>Saprolegniomycetes</taxon>
        <taxon>Saprolegniales</taxon>
        <taxon>Verrucalvaceae</taxon>
        <taxon>Aphanomyces</taxon>
    </lineage>
</organism>
<evidence type="ECO:0000313" key="4">
    <source>
        <dbReference type="Proteomes" id="UP000469452"/>
    </source>
</evidence>
<evidence type="ECO:0000313" key="3">
    <source>
        <dbReference type="EMBL" id="KAF0751186.1"/>
    </source>
</evidence>
<gene>
    <name evidence="3" type="ORF">AaE_006469</name>
</gene>
<reference evidence="3 4" key="1">
    <citation type="submission" date="2019-06" db="EMBL/GenBank/DDBJ databases">
        <title>Genomics analysis of Aphanomyces spp. identifies a new class of oomycete effector associated with host adaptation.</title>
        <authorList>
            <person name="Gaulin E."/>
        </authorList>
    </citation>
    <scope>NUCLEOTIDE SEQUENCE [LARGE SCALE GENOMIC DNA]</scope>
    <source>
        <strain evidence="3 4">E</strain>
    </source>
</reference>
<dbReference type="GO" id="GO:0051301">
    <property type="term" value="P:cell division"/>
    <property type="evidence" value="ECO:0007669"/>
    <property type="project" value="UniProtKB-UniRule"/>
</dbReference>
<keyword evidence="1" id="KW-0131">Cell cycle</keyword>
<dbReference type="VEuPathDB" id="FungiDB:H257_05853"/>
<protein>
    <recommendedName>
        <fullName evidence="1">Kinetochore protein Spc24</fullName>
    </recommendedName>
</protein>
<feature type="coiled-coil region" evidence="2">
    <location>
        <begin position="100"/>
        <end position="151"/>
    </location>
</feature>
<evidence type="ECO:0000256" key="2">
    <source>
        <dbReference type="SAM" id="Coils"/>
    </source>
</evidence>
<keyword evidence="2" id="KW-0175">Coiled coil</keyword>
<proteinExistence type="inferred from homology"/>
<dbReference type="GO" id="GO:0000776">
    <property type="term" value="C:kinetochore"/>
    <property type="evidence" value="ECO:0007669"/>
    <property type="project" value="UniProtKB-KW"/>
</dbReference>
<comment type="function">
    <text evidence="1">Acts as a component of the essential kinetochore-associated NDC80 complex, which is required for chromosome segregation and spindle checkpoint activity.</text>
</comment>
<dbReference type="AlphaFoldDB" id="A0A6A5AK07"/>
<name>A0A6A5AK07_APHAT</name>
<keyword evidence="1" id="KW-0132">Cell division</keyword>
<dbReference type="GO" id="GO:0005634">
    <property type="term" value="C:nucleus"/>
    <property type="evidence" value="ECO:0007669"/>
    <property type="project" value="UniProtKB-SubCell"/>
</dbReference>
<evidence type="ECO:0000256" key="1">
    <source>
        <dbReference type="RuleBase" id="RU368011"/>
    </source>
</evidence>
<comment type="caution">
    <text evidence="3">The sequence shown here is derived from an EMBL/GenBank/DDBJ whole genome shotgun (WGS) entry which is preliminary data.</text>
</comment>
<keyword evidence="1" id="KW-0137">Centromere</keyword>
<accession>A0A6A5AK07</accession>
<keyword evidence="1" id="KW-0995">Kinetochore</keyword>
<keyword evidence="1" id="KW-0158">Chromosome</keyword>
<dbReference type="Gene3D" id="3.30.160.570">
    <property type="entry name" value="Ncd80 complex, Spc24 subunit"/>
    <property type="match status" value="1"/>
</dbReference>
<comment type="subunit">
    <text evidence="1">Component of the NDC80 complex.</text>
</comment>